<dbReference type="Pfam" id="PF01464">
    <property type="entry name" value="SLT"/>
    <property type="match status" value="1"/>
</dbReference>
<keyword evidence="3" id="KW-1185">Reference proteome</keyword>
<dbReference type="PANTHER" id="PTHR37423">
    <property type="entry name" value="SOLUBLE LYTIC MUREIN TRANSGLYCOSYLASE-RELATED"/>
    <property type="match status" value="1"/>
</dbReference>
<dbReference type="AlphaFoldDB" id="A0AAU0UKX3"/>
<gene>
    <name evidence="2" type="ORF">MFMK1_000973</name>
</gene>
<sequence length="206" mass="24101">MMKNLFFVITILVVSVVLTGFLTQSKVSSLHHRDMEISQHQLIDISGEIKRVILAKRTAREEVKIFAEKYNTTPDIIQLINEKAKKYALPKEMVYNLIETESKFRPEAVNNQNTNGTVDRGLMQINSRYAPWFAQKVGIDNFNYKMLFQPEINLEIGMWYLKSMYNRYHNWHAVLTAYNKGPTGMKRYYRRTGAYQSRYSAVVLSE</sequence>
<proteinExistence type="predicted"/>
<accession>A0AAU0UKX3</accession>
<protein>
    <submittedName>
        <fullName evidence="2">Transglycosylase SLT domain-containing protein</fullName>
    </submittedName>
</protein>
<feature type="domain" description="Transglycosylase SLT" evidence="1">
    <location>
        <begin position="79"/>
        <end position="196"/>
    </location>
</feature>
<name>A0AAU0UKX3_9FIRM</name>
<evidence type="ECO:0000313" key="2">
    <source>
        <dbReference type="EMBL" id="WRO21177.1"/>
    </source>
</evidence>
<dbReference type="KEGG" id="dbc:MFMK1_000973"/>
<dbReference type="Proteomes" id="UP001329915">
    <property type="component" value="Chromosome"/>
</dbReference>
<dbReference type="RefSeq" id="WP_366924033.1">
    <property type="nucleotide sequence ID" value="NZ_CP121694.1"/>
</dbReference>
<dbReference type="EMBL" id="CP121694">
    <property type="protein sequence ID" value="WRO21177.1"/>
    <property type="molecule type" value="Genomic_DNA"/>
</dbReference>
<dbReference type="InterPro" id="IPR023346">
    <property type="entry name" value="Lysozyme-like_dom_sf"/>
</dbReference>
<dbReference type="InterPro" id="IPR008258">
    <property type="entry name" value="Transglycosylase_SLT_dom_1"/>
</dbReference>
<evidence type="ECO:0000313" key="3">
    <source>
        <dbReference type="Proteomes" id="UP001329915"/>
    </source>
</evidence>
<dbReference type="Gene3D" id="1.10.530.10">
    <property type="match status" value="1"/>
</dbReference>
<dbReference type="PANTHER" id="PTHR37423:SF2">
    <property type="entry name" value="MEMBRANE-BOUND LYTIC MUREIN TRANSGLYCOSYLASE C"/>
    <property type="match status" value="1"/>
</dbReference>
<evidence type="ECO:0000259" key="1">
    <source>
        <dbReference type="Pfam" id="PF01464"/>
    </source>
</evidence>
<organism evidence="2 3">
    <name type="scientific">Metallumcola ferriviriculae</name>
    <dbReference type="NCBI Taxonomy" id="3039180"/>
    <lineage>
        <taxon>Bacteria</taxon>
        <taxon>Bacillati</taxon>
        <taxon>Bacillota</taxon>
        <taxon>Clostridia</taxon>
        <taxon>Neomoorellales</taxon>
        <taxon>Desulfitibacteraceae</taxon>
        <taxon>Metallumcola</taxon>
    </lineage>
</organism>
<reference evidence="2 3" key="1">
    <citation type="submission" date="2023-04" db="EMBL/GenBank/DDBJ databases">
        <authorList>
            <person name="Hsu D."/>
        </authorList>
    </citation>
    <scope>NUCLEOTIDE SEQUENCE [LARGE SCALE GENOMIC DNA]</scope>
    <source>
        <strain evidence="2 3">MK1</strain>
    </source>
</reference>
<dbReference type="SUPFAM" id="SSF53955">
    <property type="entry name" value="Lysozyme-like"/>
    <property type="match status" value="1"/>
</dbReference>